<keyword evidence="5" id="KW-0677">Repeat</keyword>
<dbReference type="InterPro" id="IPR003593">
    <property type="entry name" value="AAA+_ATPase"/>
</dbReference>
<evidence type="ECO:0000256" key="2">
    <source>
        <dbReference type="ARBA" id="ARBA00022448"/>
    </source>
</evidence>
<feature type="domain" description="ABC transporter" evidence="10">
    <location>
        <begin position="6"/>
        <end position="243"/>
    </location>
</feature>
<evidence type="ECO:0000256" key="3">
    <source>
        <dbReference type="ARBA" id="ARBA00022475"/>
    </source>
</evidence>
<evidence type="ECO:0000256" key="1">
    <source>
        <dbReference type="ARBA" id="ARBA00004202"/>
    </source>
</evidence>
<protein>
    <submittedName>
        <fullName evidence="11">Xylose import ATP-binding protein XylG</fullName>
        <ecNumber evidence="11">3.6.3.17</ecNumber>
    </submittedName>
</protein>
<evidence type="ECO:0000256" key="9">
    <source>
        <dbReference type="ARBA" id="ARBA00023136"/>
    </source>
</evidence>
<keyword evidence="7 11" id="KW-0067">ATP-binding</keyword>
<dbReference type="CDD" id="cd03216">
    <property type="entry name" value="ABC_Carb_Monos_I"/>
    <property type="match status" value="1"/>
</dbReference>
<dbReference type="PROSITE" id="PS50893">
    <property type="entry name" value="ABC_TRANSPORTER_2"/>
    <property type="match status" value="2"/>
</dbReference>
<sequence length="512" mass="56354">MAKILLEMKNITKTFPGVKALDNVNLKVEEGEIHALVGENGAGKSTLMNVLSGIYPYGSYEGDIVYNGEVCRFTKIKDSEEKGIVIIHQELALIPYMTIGENMYLGNEKGKAFSINWNETYGEADEYLKTVGLEESSRTLIKDIGVGKQQLVEIAKALAKHAKLLILDEPTASLNEDDSKALLELLLKFKKEGMTSIIISHKLNEISYVADKITVIRDGSTIETLDKKTDDISEGRIIQGMVGRELTDRFPKRPHVKIGDVSMEVKNWTVHHPLYSERKVVDNASFKVHKGEVVGISGLMGAGRTELAMSIFGKSYGTGITGQVFIKGKEVTMNTVSDAIRHRLAYVTEDRKGNGLILSNSIKTNTTLANLGNVSSHGVLDADREYAVADEYREKLKTKCPTVEQNVGNLSGGNQQKVLLAKWMFTEPDILILDEPTRGIDVGAKYEIYCIINDLVAAGKSVIMISSELPEVLGMSDRIYIMNEGKIVGEVSGKEATQETIMSRILKSSKGE</sequence>
<feature type="domain" description="ABC transporter" evidence="10">
    <location>
        <begin position="256"/>
        <end position="509"/>
    </location>
</feature>
<evidence type="ECO:0000256" key="4">
    <source>
        <dbReference type="ARBA" id="ARBA00022597"/>
    </source>
</evidence>
<name>A0A6N2SQX5_9FIRM</name>
<dbReference type="InterPro" id="IPR003439">
    <property type="entry name" value="ABC_transporter-like_ATP-bd"/>
</dbReference>
<dbReference type="Gene3D" id="3.40.50.300">
    <property type="entry name" value="P-loop containing nucleotide triphosphate hydrolases"/>
    <property type="match status" value="2"/>
</dbReference>
<evidence type="ECO:0000259" key="10">
    <source>
        <dbReference type="PROSITE" id="PS50893"/>
    </source>
</evidence>
<evidence type="ECO:0000256" key="5">
    <source>
        <dbReference type="ARBA" id="ARBA00022737"/>
    </source>
</evidence>
<dbReference type="InterPro" id="IPR017871">
    <property type="entry name" value="ABC_transporter-like_CS"/>
</dbReference>
<dbReference type="PANTHER" id="PTHR43790:SF1">
    <property type="entry name" value="XYLOSE IMPORT ATP-BINDING PROTEIN XYLG"/>
    <property type="match status" value="1"/>
</dbReference>
<dbReference type="SMART" id="SM00382">
    <property type="entry name" value="AAA"/>
    <property type="match status" value="2"/>
</dbReference>
<dbReference type="InterPro" id="IPR053466">
    <property type="entry name" value="L-arabinose_ABC_transporter"/>
</dbReference>
<dbReference type="EC" id="3.6.3.17" evidence="11"/>
<dbReference type="EMBL" id="CACRST010000011">
    <property type="protein sequence ID" value="VYS94571.1"/>
    <property type="molecule type" value="Genomic_DNA"/>
</dbReference>
<dbReference type="PANTHER" id="PTHR43790">
    <property type="entry name" value="CARBOHYDRATE TRANSPORT ATP-BINDING PROTEIN MG119-RELATED"/>
    <property type="match status" value="1"/>
</dbReference>
<evidence type="ECO:0000256" key="6">
    <source>
        <dbReference type="ARBA" id="ARBA00022741"/>
    </source>
</evidence>
<dbReference type="NCBIfam" id="NF040905">
    <property type="entry name" value="GguA"/>
    <property type="match status" value="1"/>
</dbReference>
<dbReference type="Pfam" id="PF00005">
    <property type="entry name" value="ABC_tran"/>
    <property type="match status" value="2"/>
</dbReference>
<keyword evidence="6" id="KW-0547">Nucleotide-binding</keyword>
<gene>
    <name evidence="11" type="primary">xylG_1</name>
    <name evidence="11" type="ORF">BGLFYP119_01209</name>
</gene>
<dbReference type="InterPro" id="IPR050107">
    <property type="entry name" value="ABC_carbohydrate_import_ATPase"/>
</dbReference>
<keyword evidence="9" id="KW-0472">Membrane</keyword>
<dbReference type="AlphaFoldDB" id="A0A6N2SQX5"/>
<keyword evidence="2" id="KW-0813">Transport</keyword>
<reference evidence="11" key="1">
    <citation type="submission" date="2019-11" db="EMBL/GenBank/DDBJ databases">
        <authorList>
            <person name="Feng L."/>
        </authorList>
    </citation>
    <scope>NUCLEOTIDE SEQUENCE</scope>
    <source>
        <strain evidence="11">BgluceraseaLFYP119</strain>
    </source>
</reference>
<dbReference type="InterPro" id="IPR027417">
    <property type="entry name" value="P-loop_NTPase"/>
</dbReference>
<dbReference type="GO" id="GO:0016887">
    <property type="term" value="F:ATP hydrolysis activity"/>
    <property type="evidence" value="ECO:0007669"/>
    <property type="project" value="InterPro"/>
</dbReference>
<dbReference type="CDD" id="cd03215">
    <property type="entry name" value="ABC_Carb_Monos_II"/>
    <property type="match status" value="1"/>
</dbReference>
<evidence type="ECO:0000313" key="11">
    <source>
        <dbReference type="EMBL" id="VYS94571.1"/>
    </source>
</evidence>
<keyword evidence="11" id="KW-0378">Hydrolase</keyword>
<accession>A0A6N2SQX5</accession>
<organism evidence="11">
    <name type="scientific">Blautia glucerasea</name>
    <dbReference type="NCBI Taxonomy" id="536633"/>
    <lineage>
        <taxon>Bacteria</taxon>
        <taxon>Bacillati</taxon>
        <taxon>Bacillota</taxon>
        <taxon>Clostridia</taxon>
        <taxon>Lachnospirales</taxon>
        <taxon>Lachnospiraceae</taxon>
        <taxon>Blautia</taxon>
    </lineage>
</organism>
<keyword evidence="8" id="KW-1278">Translocase</keyword>
<dbReference type="SUPFAM" id="SSF52540">
    <property type="entry name" value="P-loop containing nucleoside triphosphate hydrolases"/>
    <property type="match status" value="2"/>
</dbReference>
<keyword evidence="4" id="KW-0762">Sugar transport</keyword>
<comment type="subcellular location">
    <subcellularLocation>
        <location evidence="1">Cell membrane</location>
        <topology evidence="1">Peripheral membrane protein</topology>
    </subcellularLocation>
</comment>
<evidence type="ECO:0000256" key="7">
    <source>
        <dbReference type="ARBA" id="ARBA00022840"/>
    </source>
</evidence>
<dbReference type="GO" id="GO:0005524">
    <property type="term" value="F:ATP binding"/>
    <property type="evidence" value="ECO:0007669"/>
    <property type="project" value="UniProtKB-KW"/>
</dbReference>
<proteinExistence type="predicted"/>
<evidence type="ECO:0000256" key="8">
    <source>
        <dbReference type="ARBA" id="ARBA00022967"/>
    </source>
</evidence>
<dbReference type="RefSeq" id="WP_156353558.1">
    <property type="nucleotide sequence ID" value="NZ_CACRST010000011.1"/>
</dbReference>
<dbReference type="PROSITE" id="PS00211">
    <property type="entry name" value="ABC_TRANSPORTER_1"/>
    <property type="match status" value="1"/>
</dbReference>
<dbReference type="GO" id="GO:0005886">
    <property type="term" value="C:plasma membrane"/>
    <property type="evidence" value="ECO:0007669"/>
    <property type="project" value="UniProtKB-SubCell"/>
</dbReference>
<dbReference type="FunFam" id="3.40.50.300:FF:000127">
    <property type="entry name" value="Ribose import ATP-binding protein RbsA"/>
    <property type="match status" value="1"/>
</dbReference>
<keyword evidence="3" id="KW-1003">Cell membrane</keyword>